<evidence type="ECO:0000256" key="1">
    <source>
        <dbReference type="SAM" id="Phobius"/>
    </source>
</evidence>
<organism evidence="2 3">
    <name type="scientific">Podospora didyma</name>
    <dbReference type="NCBI Taxonomy" id="330526"/>
    <lineage>
        <taxon>Eukaryota</taxon>
        <taxon>Fungi</taxon>
        <taxon>Dikarya</taxon>
        <taxon>Ascomycota</taxon>
        <taxon>Pezizomycotina</taxon>
        <taxon>Sordariomycetes</taxon>
        <taxon>Sordariomycetidae</taxon>
        <taxon>Sordariales</taxon>
        <taxon>Podosporaceae</taxon>
        <taxon>Podospora</taxon>
    </lineage>
</organism>
<dbReference type="Proteomes" id="UP001285441">
    <property type="component" value="Unassembled WGS sequence"/>
</dbReference>
<reference evidence="2" key="2">
    <citation type="submission" date="2023-06" db="EMBL/GenBank/DDBJ databases">
        <authorList>
            <consortium name="Lawrence Berkeley National Laboratory"/>
            <person name="Haridas S."/>
            <person name="Hensen N."/>
            <person name="Bonometti L."/>
            <person name="Westerberg I."/>
            <person name="Brannstrom I.O."/>
            <person name="Guillou S."/>
            <person name="Cros-Aarteil S."/>
            <person name="Calhoun S."/>
            <person name="Kuo A."/>
            <person name="Mondo S."/>
            <person name="Pangilinan J."/>
            <person name="Riley R."/>
            <person name="LaButti K."/>
            <person name="Andreopoulos B."/>
            <person name="Lipzen A."/>
            <person name="Chen C."/>
            <person name="Yanf M."/>
            <person name="Daum C."/>
            <person name="Ng V."/>
            <person name="Clum A."/>
            <person name="Steindorff A."/>
            <person name="Ohm R."/>
            <person name="Martin F."/>
            <person name="Silar P."/>
            <person name="Natvig D."/>
            <person name="Lalanne C."/>
            <person name="Gautier V."/>
            <person name="Ament-velasquez S.L."/>
            <person name="Kruys A."/>
            <person name="Hutchinson M.I."/>
            <person name="Powell A.J."/>
            <person name="Barry K."/>
            <person name="Miller A.N."/>
            <person name="Grigoriev I.V."/>
            <person name="Debuchy R."/>
            <person name="Gladieux P."/>
            <person name="Thoren M.H."/>
            <person name="Johannesson H."/>
        </authorList>
    </citation>
    <scope>NUCLEOTIDE SEQUENCE</scope>
    <source>
        <strain evidence="2">CBS 232.78</strain>
    </source>
</reference>
<feature type="transmembrane region" description="Helical" evidence="1">
    <location>
        <begin position="143"/>
        <end position="165"/>
    </location>
</feature>
<comment type="caution">
    <text evidence="2">The sequence shown here is derived from an EMBL/GenBank/DDBJ whole genome shotgun (WGS) entry which is preliminary data.</text>
</comment>
<protein>
    <submittedName>
        <fullName evidence="2">Ubiquitin carrier protein</fullName>
    </submittedName>
</protein>
<reference evidence="2" key="1">
    <citation type="journal article" date="2023" name="Mol. Phylogenet. Evol.">
        <title>Genome-scale phylogeny and comparative genomics of the fungal order Sordariales.</title>
        <authorList>
            <person name="Hensen N."/>
            <person name="Bonometti L."/>
            <person name="Westerberg I."/>
            <person name="Brannstrom I.O."/>
            <person name="Guillou S."/>
            <person name="Cros-Aarteil S."/>
            <person name="Calhoun S."/>
            <person name="Haridas S."/>
            <person name="Kuo A."/>
            <person name="Mondo S."/>
            <person name="Pangilinan J."/>
            <person name="Riley R."/>
            <person name="LaButti K."/>
            <person name="Andreopoulos B."/>
            <person name="Lipzen A."/>
            <person name="Chen C."/>
            <person name="Yan M."/>
            <person name="Daum C."/>
            <person name="Ng V."/>
            <person name="Clum A."/>
            <person name="Steindorff A."/>
            <person name="Ohm R.A."/>
            <person name="Martin F."/>
            <person name="Silar P."/>
            <person name="Natvig D.O."/>
            <person name="Lalanne C."/>
            <person name="Gautier V."/>
            <person name="Ament-Velasquez S.L."/>
            <person name="Kruys A."/>
            <person name="Hutchinson M.I."/>
            <person name="Powell A.J."/>
            <person name="Barry K."/>
            <person name="Miller A.N."/>
            <person name="Grigoriev I.V."/>
            <person name="Debuchy R."/>
            <person name="Gladieux P."/>
            <person name="Hiltunen Thoren M."/>
            <person name="Johannesson H."/>
        </authorList>
    </citation>
    <scope>NUCLEOTIDE SEQUENCE</scope>
    <source>
        <strain evidence="2">CBS 232.78</strain>
    </source>
</reference>
<keyword evidence="1" id="KW-1133">Transmembrane helix</keyword>
<feature type="transmembrane region" description="Helical" evidence="1">
    <location>
        <begin position="186"/>
        <end position="212"/>
    </location>
</feature>
<feature type="transmembrane region" description="Helical" evidence="1">
    <location>
        <begin position="117"/>
        <end position="137"/>
    </location>
</feature>
<dbReference type="EMBL" id="JAULSW010000002">
    <property type="protein sequence ID" value="KAK3391013.1"/>
    <property type="molecule type" value="Genomic_DNA"/>
</dbReference>
<gene>
    <name evidence="2" type="ORF">B0H63DRAFT_520211</name>
</gene>
<feature type="transmembrane region" description="Helical" evidence="1">
    <location>
        <begin position="26"/>
        <end position="46"/>
    </location>
</feature>
<evidence type="ECO:0000313" key="2">
    <source>
        <dbReference type="EMBL" id="KAK3391013.1"/>
    </source>
</evidence>
<keyword evidence="1" id="KW-0472">Membrane</keyword>
<name>A0AAE0U4R8_9PEZI</name>
<keyword evidence="1" id="KW-0812">Transmembrane</keyword>
<keyword evidence="3" id="KW-1185">Reference proteome</keyword>
<evidence type="ECO:0000313" key="3">
    <source>
        <dbReference type="Proteomes" id="UP001285441"/>
    </source>
</evidence>
<proteinExistence type="predicted"/>
<feature type="transmembrane region" description="Helical" evidence="1">
    <location>
        <begin position="232"/>
        <end position="252"/>
    </location>
</feature>
<feature type="transmembrane region" description="Helical" evidence="1">
    <location>
        <begin position="315"/>
        <end position="342"/>
    </location>
</feature>
<accession>A0AAE0U4R8</accession>
<dbReference type="AlphaFoldDB" id="A0AAE0U4R8"/>
<sequence length="382" mass="41850">MGGASLVKRAFQDNQSDFIFSKWTPLVILIDFLLFAPVFLFLSYSLGSLYPTLAMVEDPNPPAYEPVSLHEDAASLAEDNPAAPTGQHTSKPVTSSLRATRRLLVSVSGFSSHFRGLIPAFFLAVSRTTLTAIIAAVPLVPQFVGTLLASLLLASISAVWVHAVITPPTKRSFWSRRPPLRKAFEATCFPIFFHWIALTLAAYTPFLLASAFHLPIWNPSNPGAVPSYNGSMGWKGTVITVVELAIQFLLVVPTEVALVRVQASLLPPDEDTIIPFDRSFQGKVEPVVVGGKGFVTVRDALATFPRASWVRLYILYAKVFAVTVLSYLLMAAIIVPELFLLISKNPNKQTPKNVWGNSGWTVHENKAPTFRASATFKPYGQH</sequence>